<feature type="region of interest" description="Disordered" evidence="1">
    <location>
        <begin position="200"/>
        <end position="238"/>
    </location>
</feature>
<keyword evidence="3" id="KW-1185">Reference proteome</keyword>
<accession>A0ABQ0P086</accession>
<reference evidence="2" key="1">
    <citation type="submission" date="2013-04" db="EMBL/GenBank/DDBJ databases">
        <title>The genome sequencing project of 58 acetic acid bacteria.</title>
        <authorList>
            <person name="Okamoto-Kainuma A."/>
            <person name="Ishikawa M."/>
            <person name="Umino S."/>
            <person name="Koizumi Y."/>
            <person name="Shiwa Y."/>
            <person name="Yoshikawa H."/>
            <person name="Matsutani M."/>
            <person name="Matsushita K."/>
        </authorList>
    </citation>
    <scope>NUCLEOTIDE SEQUENCE</scope>
    <source>
        <strain evidence="2">DSM 15669</strain>
    </source>
</reference>
<dbReference type="InterPro" id="IPR036705">
    <property type="entry name" value="Ribosyl_crysJ1_sf"/>
</dbReference>
<organism evidence="2 3">
    <name type="scientific">Saccharibacter floricola DSM 15669</name>
    <dbReference type="NCBI Taxonomy" id="1123227"/>
    <lineage>
        <taxon>Bacteria</taxon>
        <taxon>Pseudomonadati</taxon>
        <taxon>Pseudomonadota</taxon>
        <taxon>Alphaproteobacteria</taxon>
        <taxon>Acetobacterales</taxon>
        <taxon>Acetobacteraceae</taxon>
        <taxon>Saccharibacter</taxon>
    </lineage>
</organism>
<sequence>MPIVRVNQALSHAIKSTEGDTLSPEDANAQYGIKGVLNFDQPVSSKLADTLHREKQNALLRDMAMRNGPSGVVSSTLNMGAGALPSLLDPINAASMLVPGLGEERVTAGLGMAAARAEGWGMERAADGLLVLKQRTGPQALFLGPPERAASCKAPAKEPLNLYLDRDEHNDWTMGQALSNIAFGSLMGGALHSLARPELRATDPSVEPPSPPAESEEPPEQPPPNPTEDRLRTVGPDGRGQVLAESLTSLNNDRPSNADSLLHLHELETTRRDLDRWMDAHKSAPPQQGRGTLENDLAHLHQKHADLLDEQASFDPQSSPEKATPPPSASRPKAEPSSPSLFTFLTKHGGVRDEGGELRANDIHKQRIGLVRRNGGLSFDRARELSEEAGYLKPGADINDLLNAMTEESHGRKSYANGVGPQKAAIVDPAYEDHARAAAHDDVEVAAYDHDKPLSEDVHAHAAEATLQGADPYDALEDALKASSHHDWDQYRAQFDKSRSVHQARIAAKKDALHALTEHHFGRYAQRLESGVHAEDLTILADTVLKSPDPEQAIEQALNHLEANRGQGFDPRWQDTLHAIYQQALQKLSDLQDGVGTDILHALTNPESREITQSRAGLKAHREAAPTPETGDAVSPLPTTGIDHLNLSEVGEHPALMGHMPDGIEGVPPWPVVIGDGEHLSKITKNGRDIGGGHGRIHIAARHGKEIEQRGFRSVDDYIKHIIKNMNQIRQDLPKGGHDSGSYFSIQMGKDRGGKDKQDTAILHLMKKDGYYRVGTASVFDTKYLEKRKLLWDGSRHNLSRPAEKSTDLPPSSPNKSSSDDVYTSSRHNSFNDGGAQHQPSQDKSLHEAQAYGATLDQKIALYGEKAIPPEALDAVKQEHALSDGNSNALLSATACLIRTRP</sequence>
<dbReference type="Proteomes" id="UP001062901">
    <property type="component" value="Unassembled WGS sequence"/>
</dbReference>
<feature type="compositionally biased region" description="Basic and acidic residues" evidence="1">
    <location>
        <begin position="798"/>
        <end position="807"/>
    </location>
</feature>
<dbReference type="Gene3D" id="1.10.4080.10">
    <property type="entry name" value="ADP-ribosylation/Crystallin J1"/>
    <property type="match status" value="1"/>
</dbReference>
<feature type="region of interest" description="Disordered" evidence="1">
    <location>
        <begin position="313"/>
        <end position="345"/>
    </location>
</feature>
<feature type="compositionally biased region" description="Polar residues" evidence="1">
    <location>
        <begin position="820"/>
        <end position="843"/>
    </location>
</feature>
<evidence type="ECO:0000313" key="2">
    <source>
        <dbReference type="EMBL" id="GBQ07862.1"/>
    </source>
</evidence>
<comment type="caution">
    <text evidence="2">The sequence shown here is derived from an EMBL/GenBank/DDBJ whole genome shotgun (WGS) entry which is preliminary data.</text>
</comment>
<protein>
    <submittedName>
        <fullName evidence="2">Uncharacterized protein</fullName>
    </submittedName>
</protein>
<evidence type="ECO:0000313" key="3">
    <source>
        <dbReference type="Proteomes" id="UP001062901"/>
    </source>
</evidence>
<name>A0ABQ0P086_9PROT</name>
<dbReference type="EMBL" id="BAQD01000043">
    <property type="protein sequence ID" value="GBQ07862.1"/>
    <property type="molecule type" value="Genomic_DNA"/>
</dbReference>
<evidence type="ECO:0000256" key="1">
    <source>
        <dbReference type="SAM" id="MobiDB-lite"/>
    </source>
</evidence>
<feature type="region of interest" description="Disordered" evidence="1">
    <location>
        <begin position="798"/>
        <end position="847"/>
    </location>
</feature>
<gene>
    <name evidence="2" type="ORF">AA15669_1567</name>
</gene>
<proteinExistence type="predicted"/>